<dbReference type="SUPFAM" id="SSF53448">
    <property type="entry name" value="Nucleotide-diphospho-sugar transferases"/>
    <property type="match status" value="1"/>
</dbReference>
<feature type="compositionally biased region" description="Basic and acidic residues" evidence="1">
    <location>
        <begin position="7"/>
        <end position="22"/>
    </location>
</feature>
<dbReference type="SUPFAM" id="SSF159283">
    <property type="entry name" value="Guanosine diphospho-D-mannose pyrophosphorylase/mannose-6-phosphate isomerase linker domain"/>
    <property type="match status" value="1"/>
</dbReference>
<feature type="domain" description="MannoseP isomerase/GMP-like beta-helix" evidence="3">
    <location>
        <begin position="316"/>
        <end position="356"/>
    </location>
</feature>
<evidence type="ECO:0000313" key="4">
    <source>
        <dbReference type="EMBL" id="CAA9336159.1"/>
    </source>
</evidence>
<accession>A0A6J4LMI0</accession>
<gene>
    <name evidence="4" type="ORF">AVDCRST_MAG36-1146</name>
</gene>
<dbReference type="AlphaFoldDB" id="A0A6J4LMI0"/>
<feature type="domain" description="Nucleotidyl transferase" evidence="2">
    <location>
        <begin position="30"/>
        <end position="302"/>
    </location>
</feature>
<reference evidence="4" key="1">
    <citation type="submission" date="2020-02" db="EMBL/GenBank/DDBJ databases">
        <authorList>
            <person name="Meier V. D."/>
        </authorList>
    </citation>
    <scope>NUCLEOTIDE SEQUENCE</scope>
    <source>
        <strain evidence="4">AVDCRST_MAG36</strain>
    </source>
</reference>
<dbReference type="InterPro" id="IPR029044">
    <property type="entry name" value="Nucleotide-diphossugar_trans"/>
</dbReference>
<keyword evidence="4" id="KW-0808">Transferase</keyword>
<proteinExistence type="predicted"/>
<organism evidence="4">
    <name type="scientific">uncultured Nocardioidaceae bacterium</name>
    <dbReference type="NCBI Taxonomy" id="253824"/>
    <lineage>
        <taxon>Bacteria</taxon>
        <taxon>Bacillati</taxon>
        <taxon>Actinomycetota</taxon>
        <taxon>Actinomycetes</taxon>
        <taxon>Propionibacteriales</taxon>
        <taxon>Nocardioidaceae</taxon>
        <taxon>environmental samples</taxon>
    </lineage>
</organism>
<dbReference type="GO" id="GO:0008928">
    <property type="term" value="F:mannose-1-phosphate guanylyltransferase (GDP) activity"/>
    <property type="evidence" value="ECO:0007669"/>
    <property type="project" value="UniProtKB-EC"/>
</dbReference>
<dbReference type="EMBL" id="CADCUH010000072">
    <property type="protein sequence ID" value="CAA9336159.1"/>
    <property type="molecule type" value="Genomic_DNA"/>
</dbReference>
<sequence>MTGGRVPEQRDERRPDLRADARGDTDHRYAVVVAGGSGTRLWPLSRQKLPKQMRALMSDKSLIAETVDRLRGVVPMENVYVSTTTNYGEAIRALVPDVPAENIICEPTARGTAAAFALFAHTIAERDPDAIIFSLASDHAITEVDKFQITVLTCFDFVEQHPGHLALVGIVPTRPDSGLGYIRARQAMQDSPLVYRAEKFIEKPTADVAQKYVESGEHFWNAAYYCFSARVLLDAYEDADPELVLAARDFAKSGKPSDYERAPEKTHEIEIIDSTRYPLAVVPADFTWSDIGNWPALYLLKRQLNGDDQVYDHTVRHVDVNSSRLMVNSQDGRLIATAGLDDIAIITTEDAVLVLNMAQVDADPDMMKRLVDQLAVDGREYL</sequence>
<dbReference type="GO" id="GO:0009298">
    <property type="term" value="P:GDP-mannose biosynthetic process"/>
    <property type="evidence" value="ECO:0007669"/>
    <property type="project" value="TreeGrafter"/>
</dbReference>
<protein>
    <submittedName>
        <fullName evidence="4">Mannose-1-phosphate guanylyltransferase (GDP)</fullName>
        <ecNumber evidence="4">2.7.7.22</ecNumber>
    </submittedName>
</protein>
<dbReference type="Gene3D" id="3.90.550.10">
    <property type="entry name" value="Spore Coat Polysaccharide Biosynthesis Protein SpsA, Chain A"/>
    <property type="match status" value="1"/>
</dbReference>
<dbReference type="PANTHER" id="PTHR46390">
    <property type="entry name" value="MANNOSE-1-PHOSPHATE GUANYLYLTRANSFERASE"/>
    <property type="match status" value="1"/>
</dbReference>
<feature type="region of interest" description="Disordered" evidence="1">
    <location>
        <begin position="1"/>
        <end position="22"/>
    </location>
</feature>
<evidence type="ECO:0000256" key="1">
    <source>
        <dbReference type="SAM" id="MobiDB-lite"/>
    </source>
</evidence>
<dbReference type="InterPro" id="IPR005835">
    <property type="entry name" value="NTP_transferase_dom"/>
</dbReference>
<dbReference type="EC" id="2.7.7.22" evidence="4"/>
<name>A0A6J4LMI0_9ACTN</name>
<dbReference type="InterPro" id="IPR054566">
    <property type="entry name" value="ManC/GMP-like_b-helix"/>
</dbReference>
<keyword evidence="4" id="KW-0548">Nucleotidyltransferase</keyword>
<evidence type="ECO:0000259" key="2">
    <source>
        <dbReference type="Pfam" id="PF00483"/>
    </source>
</evidence>
<dbReference type="GO" id="GO:0004475">
    <property type="term" value="F:mannose-1-phosphate guanylyltransferase (GTP) activity"/>
    <property type="evidence" value="ECO:0007669"/>
    <property type="project" value="TreeGrafter"/>
</dbReference>
<dbReference type="Pfam" id="PF22640">
    <property type="entry name" value="ManC_GMP_beta-helix"/>
    <property type="match status" value="1"/>
</dbReference>
<dbReference type="InterPro" id="IPR051161">
    <property type="entry name" value="Mannose-6P_isomerase_type2"/>
</dbReference>
<dbReference type="PANTHER" id="PTHR46390:SF1">
    <property type="entry name" value="MANNOSE-1-PHOSPHATE GUANYLYLTRANSFERASE"/>
    <property type="match status" value="1"/>
</dbReference>
<evidence type="ECO:0000259" key="3">
    <source>
        <dbReference type="Pfam" id="PF22640"/>
    </source>
</evidence>
<dbReference type="Pfam" id="PF00483">
    <property type="entry name" value="NTP_transferase"/>
    <property type="match status" value="1"/>
</dbReference>